<reference evidence="1" key="2">
    <citation type="submission" date="2022-01" db="EMBL/GenBank/DDBJ databases">
        <authorList>
            <person name="Yamashiro T."/>
            <person name="Shiraishi A."/>
            <person name="Satake H."/>
            <person name="Nakayama K."/>
        </authorList>
    </citation>
    <scope>NUCLEOTIDE SEQUENCE</scope>
</reference>
<evidence type="ECO:0000313" key="2">
    <source>
        <dbReference type="Proteomes" id="UP001151760"/>
    </source>
</evidence>
<name>A0ABQ5IEW8_9ASTR</name>
<organism evidence="1 2">
    <name type="scientific">Tanacetum coccineum</name>
    <dbReference type="NCBI Taxonomy" id="301880"/>
    <lineage>
        <taxon>Eukaryota</taxon>
        <taxon>Viridiplantae</taxon>
        <taxon>Streptophyta</taxon>
        <taxon>Embryophyta</taxon>
        <taxon>Tracheophyta</taxon>
        <taxon>Spermatophyta</taxon>
        <taxon>Magnoliopsida</taxon>
        <taxon>eudicotyledons</taxon>
        <taxon>Gunneridae</taxon>
        <taxon>Pentapetalae</taxon>
        <taxon>asterids</taxon>
        <taxon>campanulids</taxon>
        <taxon>Asterales</taxon>
        <taxon>Asteraceae</taxon>
        <taxon>Asteroideae</taxon>
        <taxon>Anthemideae</taxon>
        <taxon>Anthemidinae</taxon>
        <taxon>Tanacetum</taxon>
    </lineage>
</organism>
<reference evidence="1" key="1">
    <citation type="journal article" date="2022" name="Int. J. Mol. Sci.">
        <title>Draft Genome of Tanacetum Coccineum: Genomic Comparison of Closely Related Tanacetum-Family Plants.</title>
        <authorList>
            <person name="Yamashiro T."/>
            <person name="Shiraishi A."/>
            <person name="Nakayama K."/>
            <person name="Satake H."/>
        </authorList>
    </citation>
    <scope>NUCLEOTIDE SEQUENCE</scope>
</reference>
<comment type="caution">
    <text evidence="1">The sequence shown here is derived from an EMBL/GenBank/DDBJ whole genome shotgun (WGS) entry which is preliminary data.</text>
</comment>
<accession>A0ABQ5IEW8</accession>
<gene>
    <name evidence="1" type="ORF">Tco_1094201</name>
</gene>
<keyword evidence="2" id="KW-1185">Reference proteome</keyword>
<dbReference type="EMBL" id="BQNB010020699">
    <property type="protein sequence ID" value="GJT98683.1"/>
    <property type="molecule type" value="Genomic_DNA"/>
</dbReference>
<evidence type="ECO:0000313" key="1">
    <source>
        <dbReference type="EMBL" id="GJT98683.1"/>
    </source>
</evidence>
<sequence length="80" mass="8891">MKSIRRIQKTSIRRIQGKEYNILEDIKRGPYSKKSPIRRIQLLGYAVCSGGRGGWSVDVVSVVSVTLEGTSTDAVRALKI</sequence>
<protein>
    <submittedName>
        <fullName evidence="1">Uncharacterized protein</fullName>
    </submittedName>
</protein>
<dbReference type="Proteomes" id="UP001151760">
    <property type="component" value="Unassembled WGS sequence"/>
</dbReference>
<proteinExistence type="predicted"/>